<evidence type="ECO:0000256" key="2">
    <source>
        <dbReference type="ARBA" id="ARBA00022908"/>
    </source>
</evidence>
<organism evidence="7 8">
    <name type="scientific">Shewanella surugensis</name>
    <dbReference type="NCBI Taxonomy" id="212020"/>
    <lineage>
        <taxon>Bacteria</taxon>
        <taxon>Pseudomonadati</taxon>
        <taxon>Pseudomonadota</taxon>
        <taxon>Gammaproteobacteria</taxon>
        <taxon>Alteromonadales</taxon>
        <taxon>Shewanellaceae</taxon>
        <taxon>Shewanella</taxon>
    </lineage>
</organism>
<dbReference type="InterPro" id="IPR036162">
    <property type="entry name" value="Resolvase-like_N_sf"/>
</dbReference>
<accession>A0ABT0LDW4</accession>
<dbReference type="PROSITE" id="PS00397">
    <property type="entry name" value="RECOMBINASES_1"/>
    <property type="match status" value="1"/>
</dbReference>
<dbReference type="Gene3D" id="3.40.50.1390">
    <property type="entry name" value="Resolvase, N-terminal catalytic domain"/>
    <property type="match status" value="1"/>
</dbReference>
<name>A0ABT0LDW4_9GAMM</name>
<reference evidence="7 8" key="1">
    <citation type="submission" date="2022-01" db="EMBL/GenBank/DDBJ databases">
        <title>Whole genome-based taxonomy of the Shewanellaceae.</title>
        <authorList>
            <person name="Martin-Rodriguez A.J."/>
        </authorList>
    </citation>
    <scope>NUCLEOTIDE SEQUENCE [LARGE SCALE GENOMIC DNA]</scope>
    <source>
        <strain evidence="7 8">DSM 17177</strain>
    </source>
</reference>
<evidence type="ECO:0000256" key="4">
    <source>
        <dbReference type="ARBA" id="ARBA00023172"/>
    </source>
</evidence>
<keyword evidence="4" id="KW-0233">DNA recombination</keyword>
<comment type="similarity">
    <text evidence="1">Belongs to the site-specific recombinase resolvase family.</text>
</comment>
<dbReference type="SUPFAM" id="SSF53041">
    <property type="entry name" value="Resolvase-like"/>
    <property type="match status" value="1"/>
</dbReference>
<dbReference type="EMBL" id="JAKIKS010000051">
    <property type="protein sequence ID" value="MCL1125515.1"/>
    <property type="molecule type" value="Genomic_DNA"/>
</dbReference>
<evidence type="ECO:0000256" key="5">
    <source>
        <dbReference type="PROSITE-ProRule" id="PRU10137"/>
    </source>
</evidence>
<dbReference type="Pfam" id="PF00239">
    <property type="entry name" value="Resolvase"/>
    <property type="match status" value="1"/>
</dbReference>
<dbReference type="InterPro" id="IPR006118">
    <property type="entry name" value="Recombinase_CS"/>
</dbReference>
<dbReference type="RefSeq" id="WP_248940828.1">
    <property type="nucleotide sequence ID" value="NZ_JAKIKS010000051.1"/>
</dbReference>
<dbReference type="Gene3D" id="1.10.10.60">
    <property type="entry name" value="Homeodomain-like"/>
    <property type="match status" value="1"/>
</dbReference>
<evidence type="ECO:0000313" key="7">
    <source>
        <dbReference type="EMBL" id="MCL1125515.1"/>
    </source>
</evidence>
<feature type="domain" description="Resolvase/invertase-type recombinase catalytic" evidence="6">
    <location>
        <begin position="2"/>
        <end position="135"/>
    </location>
</feature>
<dbReference type="PROSITE" id="PS51736">
    <property type="entry name" value="RECOMBINASES_3"/>
    <property type="match status" value="1"/>
</dbReference>
<dbReference type="PROSITE" id="PS00398">
    <property type="entry name" value="RECOMBINASES_2"/>
    <property type="match status" value="1"/>
</dbReference>
<dbReference type="InterPro" id="IPR050639">
    <property type="entry name" value="SSR_resolvase"/>
</dbReference>
<dbReference type="Pfam" id="PF02796">
    <property type="entry name" value="HTH_7"/>
    <property type="match status" value="1"/>
</dbReference>
<evidence type="ECO:0000313" key="8">
    <source>
        <dbReference type="Proteomes" id="UP001203423"/>
    </source>
</evidence>
<dbReference type="InterPro" id="IPR006120">
    <property type="entry name" value="Resolvase_HTH_dom"/>
</dbReference>
<dbReference type="InterPro" id="IPR009057">
    <property type="entry name" value="Homeodomain-like_sf"/>
</dbReference>
<keyword evidence="3" id="KW-0238">DNA-binding</keyword>
<evidence type="ECO:0000259" key="6">
    <source>
        <dbReference type="PROSITE" id="PS51736"/>
    </source>
</evidence>
<dbReference type="CDD" id="cd03768">
    <property type="entry name" value="SR_ResInv"/>
    <property type="match status" value="1"/>
</dbReference>
<dbReference type="Proteomes" id="UP001203423">
    <property type="component" value="Unassembled WGS sequence"/>
</dbReference>
<sequence length="187" mass="20899">MSKIGYARVSTADQSLDIQIQKLTDAGCTKIFSDTATGSNTKRNGFIELNKYLRAGDTLVITRIDRIARSVLDLQNLVISLRENDIQLSALEQSITTDTASGKAFLDMLAVFAEFELNIRRERQIEGINAAKAAGKYKGRKPLSNKIKEEIDSLYLKHYSISAIARELKVSRNSVYKTLRAQQPTKL</sequence>
<proteinExistence type="inferred from homology"/>
<keyword evidence="2" id="KW-0229">DNA integration</keyword>
<protein>
    <submittedName>
        <fullName evidence="7">Recombinase family protein</fullName>
    </submittedName>
</protein>
<evidence type="ECO:0000256" key="1">
    <source>
        <dbReference type="ARBA" id="ARBA00009913"/>
    </source>
</evidence>
<gene>
    <name evidence="7" type="ORF">L2764_13760</name>
</gene>
<feature type="active site" description="O-(5'-phospho-DNA)-serine intermediate" evidence="5">
    <location>
        <position position="10"/>
    </location>
</feature>
<keyword evidence="8" id="KW-1185">Reference proteome</keyword>
<evidence type="ECO:0000256" key="3">
    <source>
        <dbReference type="ARBA" id="ARBA00023125"/>
    </source>
</evidence>
<dbReference type="SMART" id="SM00857">
    <property type="entry name" value="Resolvase"/>
    <property type="match status" value="1"/>
</dbReference>
<dbReference type="SUPFAM" id="SSF46689">
    <property type="entry name" value="Homeodomain-like"/>
    <property type="match status" value="1"/>
</dbReference>
<dbReference type="PANTHER" id="PTHR30461">
    <property type="entry name" value="DNA-INVERTASE FROM LAMBDOID PROPHAGE"/>
    <property type="match status" value="1"/>
</dbReference>
<comment type="caution">
    <text evidence="7">The sequence shown here is derived from an EMBL/GenBank/DDBJ whole genome shotgun (WGS) entry which is preliminary data.</text>
</comment>
<dbReference type="InterPro" id="IPR006119">
    <property type="entry name" value="Resolv_N"/>
</dbReference>
<dbReference type="PANTHER" id="PTHR30461:SF26">
    <property type="entry name" value="RESOLVASE HOMOLOG YNEB"/>
    <property type="match status" value="1"/>
</dbReference>